<dbReference type="PANTHER" id="PTHR15233">
    <property type="entry name" value="MITOCHONDRIAL PROTEOLIPID"/>
    <property type="match status" value="1"/>
</dbReference>
<dbReference type="EMBL" id="RHFK02000011">
    <property type="protein sequence ID" value="TWW68611.1"/>
    <property type="molecule type" value="Genomic_DNA"/>
</dbReference>
<feature type="transmembrane region" description="Helical" evidence="1">
    <location>
        <begin position="20"/>
        <end position="38"/>
    </location>
</feature>
<keyword evidence="1" id="KW-0812">Transmembrane</keyword>
<reference evidence="2 3" key="1">
    <citation type="submission" date="2019-04" db="EMBL/GenBank/DDBJ databases">
        <title>Chromosome genome assembly for Takifugu flavidus.</title>
        <authorList>
            <person name="Xiao S."/>
        </authorList>
    </citation>
    <scope>NUCLEOTIDE SEQUENCE [LARGE SCALE GENOMIC DNA]</scope>
    <source>
        <strain evidence="2">HTHZ2018</strain>
        <tissue evidence="2">Muscle</tissue>
    </source>
</reference>
<keyword evidence="3" id="KW-1185">Reference proteome</keyword>
<dbReference type="Proteomes" id="UP000324091">
    <property type="component" value="Chromosome 19"/>
</dbReference>
<evidence type="ECO:0000256" key="1">
    <source>
        <dbReference type="SAM" id="Phobius"/>
    </source>
</evidence>
<keyword evidence="1" id="KW-1133">Transmembrane helix</keyword>
<evidence type="ECO:0000313" key="2">
    <source>
        <dbReference type="EMBL" id="TWW68611.1"/>
    </source>
</evidence>
<name>A0A5C6NPW6_9TELE</name>
<dbReference type="AlphaFoldDB" id="A0A5C6NPW6"/>
<protein>
    <submittedName>
        <fullName evidence="2">6.8 kDa mitochondrial proteolipid</fullName>
    </submittedName>
</protein>
<dbReference type="Pfam" id="PF08039">
    <property type="entry name" value="Mit_proteolip"/>
    <property type="match status" value="1"/>
</dbReference>
<keyword evidence="1" id="KW-0472">Membrane</keyword>
<organism evidence="2 3">
    <name type="scientific">Takifugu flavidus</name>
    <name type="common">sansaifugu</name>
    <dbReference type="NCBI Taxonomy" id="433684"/>
    <lineage>
        <taxon>Eukaryota</taxon>
        <taxon>Metazoa</taxon>
        <taxon>Chordata</taxon>
        <taxon>Craniata</taxon>
        <taxon>Vertebrata</taxon>
        <taxon>Euteleostomi</taxon>
        <taxon>Actinopterygii</taxon>
        <taxon>Neopterygii</taxon>
        <taxon>Teleostei</taxon>
        <taxon>Neoteleostei</taxon>
        <taxon>Acanthomorphata</taxon>
        <taxon>Eupercaria</taxon>
        <taxon>Tetraodontiformes</taxon>
        <taxon>Tetradontoidea</taxon>
        <taxon>Tetraodontidae</taxon>
        <taxon>Takifugu</taxon>
    </lineage>
</organism>
<sequence length="63" mass="7317">MAGRVFANWWSKVGPYYTKAYQEMWVGIGLIGFFYYKLSYGGKKAVKSRKYPNTFPYLPCVMG</sequence>
<dbReference type="InterPro" id="IPR012574">
    <property type="entry name" value="ATP5MJ"/>
</dbReference>
<accession>A0A5C6NPW6</accession>
<proteinExistence type="predicted"/>
<gene>
    <name evidence="2" type="ORF">D4764_19G0004090</name>
</gene>
<dbReference type="GO" id="GO:0005739">
    <property type="term" value="C:mitochondrion"/>
    <property type="evidence" value="ECO:0007669"/>
    <property type="project" value="InterPro"/>
</dbReference>
<evidence type="ECO:0000313" key="3">
    <source>
        <dbReference type="Proteomes" id="UP000324091"/>
    </source>
</evidence>
<dbReference type="PANTHER" id="PTHR15233:SF1">
    <property type="entry name" value="ATP SYNTHASE SUBUNIT ATP5MJ, MITOCHONDRIAL"/>
    <property type="match status" value="1"/>
</dbReference>
<comment type="caution">
    <text evidence="2">The sequence shown here is derived from an EMBL/GenBank/DDBJ whole genome shotgun (WGS) entry which is preliminary data.</text>
</comment>